<dbReference type="Proteomes" id="UP000515160">
    <property type="component" value="Chromosome 2L"/>
</dbReference>
<feature type="region of interest" description="Disordered" evidence="4">
    <location>
        <begin position="44"/>
        <end position="75"/>
    </location>
</feature>
<dbReference type="GO" id="GO:0036064">
    <property type="term" value="C:ciliary basal body"/>
    <property type="evidence" value="ECO:0007669"/>
    <property type="project" value="TreeGrafter"/>
</dbReference>
<feature type="region of interest" description="Disordered" evidence="4">
    <location>
        <begin position="1"/>
        <end position="21"/>
    </location>
</feature>
<keyword evidence="3" id="KW-0966">Cell projection</keyword>
<evidence type="ECO:0000256" key="1">
    <source>
        <dbReference type="ARBA" id="ARBA00004138"/>
    </source>
</evidence>
<gene>
    <name evidence="7" type="primary">LOC127565046</name>
</gene>
<evidence type="ECO:0000256" key="2">
    <source>
        <dbReference type="ARBA" id="ARBA00023054"/>
    </source>
</evidence>
<feature type="domain" description="CCDC113/CCDC96 coiled-coil" evidence="5">
    <location>
        <begin position="82"/>
        <end position="237"/>
    </location>
</feature>
<dbReference type="OrthoDB" id="10254794at2759"/>
<dbReference type="InterPro" id="IPR051885">
    <property type="entry name" value="CC_CF"/>
</dbReference>
<dbReference type="PANTHER" id="PTHR15654">
    <property type="entry name" value="COILED-COIL DOMAIN-CONTAINING PROTEIN 113-RELATED"/>
    <property type="match status" value="1"/>
</dbReference>
<proteinExistence type="predicted"/>
<keyword evidence="2" id="KW-0175">Coiled coil</keyword>
<accession>A0A9C6WCB6</accession>
<comment type="subcellular location">
    <subcellularLocation>
        <location evidence="1">Cell projection</location>
        <location evidence="1">Cilium</location>
    </subcellularLocation>
</comment>
<dbReference type="GeneID" id="127565046"/>
<dbReference type="RefSeq" id="XP_051857999.1">
    <property type="nucleotide sequence ID" value="XM_052002039.1"/>
</dbReference>
<dbReference type="Pfam" id="PF13870">
    <property type="entry name" value="CCDC113_CCDC96_CC"/>
    <property type="match status" value="1"/>
</dbReference>
<evidence type="ECO:0000259" key="5">
    <source>
        <dbReference type="Pfam" id="PF13870"/>
    </source>
</evidence>
<name>A0A9C6WCB6_DROAB</name>
<dbReference type="PANTHER" id="PTHR15654:SF1">
    <property type="entry name" value="COILED-COIL DOMAIN-CONTAINING PROTEIN 96"/>
    <property type="match status" value="1"/>
</dbReference>
<protein>
    <submittedName>
        <fullName evidence="7">Coiled-coil domain-containing protein 96 isoform X2</fullName>
    </submittedName>
</protein>
<evidence type="ECO:0000256" key="4">
    <source>
        <dbReference type="SAM" id="MobiDB-lite"/>
    </source>
</evidence>
<sequence length="280" mass="32360">MSSQKHRRTKKKQKLSTSSSLRVTSLALDTDFTEMKLEDFTTAKSLSQLRSSKSMQKVGDVPKDGKKKQKARVPTTTEIEIKVNKTNKKSEELEDLGDGLKMREFLIRQADTQVLTLKIEERNSDLNRLHTKCNDDVHALAHLKNKEHMWRHTHERNVRHLQDCIDRNTKFREQIYRGKLEHNAISREISKLRFDGGLMQYPALLEDFDQTVSDLYAKRKSVEKLRNTHKSLLNRIRLAEQLADAVSRRKSIKSTGSIRKSTLLEAADLAKQLRISALSK</sequence>
<keyword evidence="6" id="KW-1185">Reference proteome</keyword>
<dbReference type="GO" id="GO:0005930">
    <property type="term" value="C:axoneme"/>
    <property type="evidence" value="ECO:0007669"/>
    <property type="project" value="TreeGrafter"/>
</dbReference>
<dbReference type="AlphaFoldDB" id="A0A9C6WCB6"/>
<evidence type="ECO:0000313" key="7">
    <source>
        <dbReference type="RefSeq" id="XP_051857999.1"/>
    </source>
</evidence>
<dbReference type="GO" id="GO:0060271">
    <property type="term" value="P:cilium assembly"/>
    <property type="evidence" value="ECO:0007669"/>
    <property type="project" value="TreeGrafter"/>
</dbReference>
<reference evidence="7" key="1">
    <citation type="submission" date="2025-08" db="UniProtKB">
        <authorList>
            <consortium name="RefSeq"/>
        </authorList>
    </citation>
    <scope>IDENTIFICATION</scope>
    <source>
        <strain evidence="7">15112-1751.03</strain>
        <tissue evidence="7">Whole Adult</tissue>
    </source>
</reference>
<dbReference type="InterPro" id="IPR025254">
    <property type="entry name" value="CCDC113/CCDC96_CC"/>
</dbReference>
<feature type="compositionally biased region" description="Basic residues" evidence="4">
    <location>
        <begin position="1"/>
        <end position="14"/>
    </location>
</feature>
<feature type="compositionally biased region" description="Polar residues" evidence="4">
    <location>
        <begin position="44"/>
        <end position="55"/>
    </location>
</feature>
<evidence type="ECO:0000313" key="6">
    <source>
        <dbReference type="Proteomes" id="UP000515160"/>
    </source>
</evidence>
<evidence type="ECO:0000256" key="3">
    <source>
        <dbReference type="ARBA" id="ARBA00023273"/>
    </source>
</evidence>
<organism evidence="6 7">
    <name type="scientific">Drosophila albomicans</name>
    <name type="common">Fruit fly</name>
    <dbReference type="NCBI Taxonomy" id="7291"/>
    <lineage>
        <taxon>Eukaryota</taxon>
        <taxon>Metazoa</taxon>
        <taxon>Ecdysozoa</taxon>
        <taxon>Arthropoda</taxon>
        <taxon>Hexapoda</taxon>
        <taxon>Insecta</taxon>
        <taxon>Pterygota</taxon>
        <taxon>Neoptera</taxon>
        <taxon>Endopterygota</taxon>
        <taxon>Diptera</taxon>
        <taxon>Brachycera</taxon>
        <taxon>Muscomorpha</taxon>
        <taxon>Ephydroidea</taxon>
        <taxon>Drosophilidae</taxon>
        <taxon>Drosophila</taxon>
    </lineage>
</organism>